<keyword evidence="10" id="KW-1185">Reference proteome</keyword>
<dbReference type="InterPro" id="IPR013529">
    <property type="entry name" value="Glyco_hydro_42_N"/>
</dbReference>
<evidence type="ECO:0000313" key="9">
    <source>
        <dbReference type="EMBL" id="MDQ8194052.1"/>
    </source>
</evidence>
<dbReference type="RefSeq" id="WP_308984535.1">
    <property type="nucleotide sequence ID" value="NZ_JARXIC010000008.1"/>
</dbReference>
<dbReference type="SUPFAM" id="SSF52317">
    <property type="entry name" value="Class I glutamine amidotransferase-like"/>
    <property type="match status" value="1"/>
</dbReference>
<evidence type="ECO:0000256" key="3">
    <source>
        <dbReference type="ARBA" id="ARBA00012756"/>
    </source>
</evidence>
<dbReference type="PIRSF" id="PIRSF001084">
    <property type="entry name" value="B-galactosidase"/>
    <property type="match status" value="1"/>
</dbReference>
<dbReference type="Gene3D" id="3.20.20.80">
    <property type="entry name" value="Glycosidases"/>
    <property type="match status" value="1"/>
</dbReference>
<evidence type="ECO:0000256" key="5">
    <source>
        <dbReference type="ARBA" id="ARBA00023295"/>
    </source>
</evidence>
<comment type="catalytic activity">
    <reaction evidence="1 6">
        <text>Hydrolysis of terminal non-reducing beta-D-galactose residues in beta-D-galactosides.</text>
        <dbReference type="EC" id="3.2.1.23"/>
    </reaction>
</comment>
<dbReference type="Gene3D" id="3.40.50.880">
    <property type="match status" value="1"/>
</dbReference>
<dbReference type="InterPro" id="IPR017853">
    <property type="entry name" value="GH"/>
</dbReference>
<feature type="domain" description="Beta-galactosidase trimerisation" evidence="8">
    <location>
        <begin position="410"/>
        <end position="623"/>
    </location>
</feature>
<keyword evidence="5 6" id="KW-0326">Glycosidase</keyword>
<gene>
    <name evidence="9" type="ORF">QEH59_06430</name>
</gene>
<dbReference type="InterPro" id="IPR013738">
    <property type="entry name" value="Beta_galactosidase_Trimer"/>
</dbReference>
<dbReference type="Gene3D" id="2.60.40.1180">
    <property type="entry name" value="Golgi alpha-mannosidase II"/>
    <property type="match status" value="1"/>
</dbReference>
<dbReference type="Proteomes" id="UP001243717">
    <property type="component" value="Unassembled WGS sequence"/>
</dbReference>
<sequence>MIDREINHSTKQSLWKTPDYLLHGADYCPEQWPSKTWREDIQLMQIAGVNVVSIGMFAWSRLETAEGVYDFHWLDEVLDLLEEAQINVFLATPSGTRPPWLAQKYPEVLRVANNGQRNRFGFRHNHCLSSPVYRKKVAAINRQLAQRYGHRSHVMLWHISNEYSGACYCELCQDAFRSWLQKRYLTLDTLNDAWWTTFWSHRYTDWSQIEAPCPHGEFQLHGLNLDWKRFTTTQTVDFMEAEIAAIRQYDQTTPATTNTMGIFEGIDCHKLCSPLDIVSWDAYPNWHNDPKDEITEGSRASLWHDLNRSLGGGRPFLLMESTPSFVNWQTVNYAKQPGMHKLASLQAVAHGADSVQYFQWRASRGGPEKFHGAVIGHGHNEHDRVYREVCELGDCLAKLKGITGTTTPTEVAIVYDWENRWAYEDNQSLRNDHKGYLEEIEKWHRAFWLKSIPTDIISEEHPLDAYKLVVAPLIYLLKDGFPERLENFVKNGGQLVITYGSAWVNHTDLIFEGGQLAPLHKLLGIRALETFVHREREVIEVTLNTSATNSSQPAQTYSSIELSELIECHEAEALGHYTSGPISGTPCLSRNKFGDGYAMYLACRGEEQLINDLVGNWMTQFNLSASWPTPLPYGVHTRHRQNKNFSITFLMNFTHDEQCVETVPADTLSMEDDKAVDGPIIIPALGVVTVKTSSRPASTEKTELQFETAVG</sequence>
<evidence type="ECO:0000313" key="10">
    <source>
        <dbReference type="Proteomes" id="UP001243717"/>
    </source>
</evidence>
<dbReference type="InterPro" id="IPR003476">
    <property type="entry name" value="Glyco_hydro_42"/>
</dbReference>
<comment type="similarity">
    <text evidence="2 6">Belongs to the glycosyl hydrolase 42 family.</text>
</comment>
<organism evidence="9 10">
    <name type="scientific">Thalassobacterium sedimentorum</name>
    <dbReference type="NCBI Taxonomy" id="3041258"/>
    <lineage>
        <taxon>Bacteria</taxon>
        <taxon>Pseudomonadati</taxon>
        <taxon>Verrucomicrobiota</taxon>
        <taxon>Opitutia</taxon>
        <taxon>Puniceicoccales</taxon>
        <taxon>Coraliomargaritaceae</taxon>
        <taxon>Thalassobacterium</taxon>
    </lineage>
</organism>
<keyword evidence="4 6" id="KW-0378">Hydrolase</keyword>
<evidence type="ECO:0000259" key="7">
    <source>
        <dbReference type="Pfam" id="PF02449"/>
    </source>
</evidence>
<evidence type="ECO:0000256" key="1">
    <source>
        <dbReference type="ARBA" id="ARBA00001412"/>
    </source>
</evidence>
<proteinExistence type="inferred from homology"/>
<dbReference type="Pfam" id="PF02449">
    <property type="entry name" value="Glyco_hydro_42"/>
    <property type="match status" value="1"/>
</dbReference>
<accession>A0ABU1AGU8</accession>
<dbReference type="EMBL" id="JARXIC010000008">
    <property type="protein sequence ID" value="MDQ8194052.1"/>
    <property type="molecule type" value="Genomic_DNA"/>
</dbReference>
<protein>
    <recommendedName>
        <fullName evidence="3 6">Beta-galactosidase</fullName>
        <shortName evidence="6">Beta-gal</shortName>
        <ecNumber evidence="3 6">3.2.1.23</ecNumber>
    </recommendedName>
</protein>
<reference evidence="9 10" key="1">
    <citation type="submission" date="2023-04" db="EMBL/GenBank/DDBJ databases">
        <title>A novel bacteria isolated from coastal sediment.</title>
        <authorList>
            <person name="Liu X.-J."/>
            <person name="Du Z.-J."/>
        </authorList>
    </citation>
    <scope>NUCLEOTIDE SEQUENCE [LARGE SCALE GENOMIC DNA]</scope>
    <source>
        <strain evidence="9 10">SDUM461004</strain>
    </source>
</reference>
<dbReference type="SUPFAM" id="SSF51445">
    <property type="entry name" value="(Trans)glycosidases"/>
    <property type="match status" value="1"/>
</dbReference>
<evidence type="ECO:0000256" key="6">
    <source>
        <dbReference type="PIRNR" id="PIRNR001084"/>
    </source>
</evidence>
<name>A0ABU1AGU8_9BACT</name>
<dbReference type="InterPro" id="IPR013780">
    <property type="entry name" value="Glyco_hydro_b"/>
</dbReference>
<dbReference type="CDD" id="cd03143">
    <property type="entry name" value="A4_beta-galactosidase_middle_domain"/>
    <property type="match status" value="1"/>
</dbReference>
<dbReference type="InterPro" id="IPR029062">
    <property type="entry name" value="Class_I_gatase-like"/>
</dbReference>
<evidence type="ECO:0000259" key="8">
    <source>
        <dbReference type="Pfam" id="PF08532"/>
    </source>
</evidence>
<dbReference type="PANTHER" id="PTHR36447">
    <property type="entry name" value="BETA-GALACTOSIDASE GANA"/>
    <property type="match status" value="1"/>
</dbReference>
<dbReference type="EC" id="3.2.1.23" evidence="3 6"/>
<dbReference type="Pfam" id="PF08532">
    <property type="entry name" value="Glyco_hydro_42M"/>
    <property type="match status" value="1"/>
</dbReference>
<evidence type="ECO:0000256" key="4">
    <source>
        <dbReference type="ARBA" id="ARBA00022801"/>
    </source>
</evidence>
<evidence type="ECO:0000256" key="2">
    <source>
        <dbReference type="ARBA" id="ARBA00005940"/>
    </source>
</evidence>
<dbReference type="PANTHER" id="PTHR36447:SF1">
    <property type="entry name" value="BETA-GALACTOSIDASE GANA"/>
    <property type="match status" value="1"/>
</dbReference>
<comment type="caution">
    <text evidence="9">The sequence shown here is derived from an EMBL/GenBank/DDBJ whole genome shotgun (WGS) entry which is preliminary data.</text>
</comment>
<feature type="domain" description="Glycoside hydrolase family 42 N-terminal" evidence="7">
    <location>
        <begin position="26"/>
        <end position="398"/>
    </location>
</feature>